<evidence type="ECO:0000256" key="1">
    <source>
        <dbReference type="ARBA" id="ARBA00010641"/>
    </source>
</evidence>
<dbReference type="PANTHER" id="PTHR43133">
    <property type="entry name" value="RNA POLYMERASE ECF-TYPE SIGMA FACTO"/>
    <property type="match status" value="1"/>
</dbReference>
<dbReference type="EMBL" id="JAUSUR010000003">
    <property type="protein sequence ID" value="MDQ0361020.1"/>
    <property type="molecule type" value="Genomic_DNA"/>
</dbReference>
<evidence type="ECO:0000259" key="8">
    <source>
        <dbReference type="Pfam" id="PF08281"/>
    </source>
</evidence>
<reference evidence="9 10" key="1">
    <citation type="submission" date="2023-07" db="EMBL/GenBank/DDBJ databases">
        <title>Genomic Encyclopedia of Type Strains, Phase IV (KMG-IV): sequencing the most valuable type-strain genomes for metagenomic binning, comparative biology and taxonomic classification.</title>
        <authorList>
            <person name="Goeker M."/>
        </authorList>
    </citation>
    <scope>NUCLEOTIDE SEQUENCE [LARGE SCALE GENOMIC DNA]</scope>
    <source>
        <strain evidence="9 10">DSM 16784</strain>
    </source>
</reference>
<name>A0ABU0E2I7_9FIRM</name>
<dbReference type="SUPFAM" id="SSF88659">
    <property type="entry name" value="Sigma3 and sigma4 domains of RNA polymerase sigma factors"/>
    <property type="match status" value="1"/>
</dbReference>
<dbReference type="InterPro" id="IPR013324">
    <property type="entry name" value="RNA_pol_sigma_r3/r4-like"/>
</dbReference>
<sequence>MKRKKLDVKYIERMKDGDMDAFNTVFEFYKDSIYYFSLSYVKNTADAEEIVQETFIQVLKNIHKLSKLQAFSSWIHKIAYHIAMDSYRRKGNKHIQLDEEYDIEELSIQKKGPREMLDNKEIVNIVETEIEKMPPKLLRVAQLRYFDDYTTKEIADLIEIPEGTVKSRLNRIRKIIQPVLEGHGVKPSRHFSVAFAPIMAQVMATTIAGHSLPEEAKAPMKEAILAQAQTEWQDNVGLEEETKVGLPAKWKAGIALATGGAASVIGIHSLTNTDDSSSDGISHVEEIHIPDKTVNHPFEVEVVMDHDVENEEIHVVHNNKEEEFVVDHNMVVFEAEENGEYTVIVDDVESVIRVIDVIDMEPPEFTGISRVENGIIIEAIDYLSGIDYELSHITYNDKTYYMDETGFVEGEFSEGIVHIYLYDSLGNNEKYTHNLQQM</sequence>
<dbReference type="Pfam" id="PF08281">
    <property type="entry name" value="Sigma70_r4_2"/>
    <property type="match status" value="1"/>
</dbReference>
<dbReference type="InterPro" id="IPR039425">
    <property type="entry name" value="RNA_pol_sigma-70-like"/>
</dbReference>
<dbReference type="CDD" id="cd06171">
    <property type="entry name" value="Sigma70_r4"/>
    <property type="match status" value="1"/>
</dbReference>
<dbReference type="PROSITE" id="PS01063">
    <property type="entry name" value="SIGMA70_ECF"/>
    <property type="match status" value="1"/>
</dbReference>
<keyword evidence="4 6" id="KW-0238">DNA-binding</keyword>
<dbReference type="InterPro" id="IPR013249">
    <property type="entry name" value="RNA_pol_sigma70_r4_t2"/>
</dbReference>
<evidence type="ECO:0000256" key="2">
    <source>
        <dbReference type="ARBA" id="ARBA00023015"/>
    </source>
</evidence>
<evidence type="ECO:0000313" key="9">
    <source>
        <dbReference type="EMBL" id="MDQ0361020.1"/>
    </source>
</evidence>
<feature type="domain" description="RNA polymerase sigma-70 region 2" evidence="7">
    <location>
        <begin position="28"/>
        <end position="91"/>
    </location>
</feature>
<feature type="domain" description="RNA polymerase sigma factor 70 region 4 type 2" evidence="8">
    <location>
        <begin position="126"/>
        <end position="174"/>
    </location>
</feature>
<dbReference type="InterPro" id="IPR000838">
    <property type="entry name" value="RNA_pol_sigma70_ECF_CS"/>
</dbReference>
<evidence type="ECO:0000256" key="4">
    <source>
        <dbReference type="ARBA" id="ARBA00023125"/>
    </source>
</evidence>
<dbReference type="InterPro" id="IPR007627">
    <property type="entry name" value="RNA_pol_sigma70_r2"/>
</dbReference>
<dbReference type="SUPFAM" id="SSF88946">
    <property type="entry name" value="Sigma2 domain of RNA polymerase sigma factors"/>
    <property type="match status" value="1"/>
</dbReference>
<evidence type="ECO:0000313" key="10">
    <source>
        <dbReference type="Proteomes" id="UP001230220"/>
    </source>
</evidence>
<keyword evidence="3 6" id="KW-0731">Sigma factor</keyword>
<evidence type="ECO:0000256" key="6">
    <source>
        <dbReference type="RuleBase" id="RU000716"/>
    </source>
</evidence>
<gene>
    <name evidence="9" type="ORF">J2S15_001767</name>
</gene>
<evidence type="ECO:0000259" key="7">
    <source>
        <dbReference type="Pfam" id="PF04542"/>
    </source>
</evidence>
<dbReference type="InterPro" id="IPR013325">
    <property type="entry name" value="RNA_pol_sigma_r2"/>
</dbReference>
<dbReference type="Proteomes" id="UP001230220">
    <property type="component" value="Unassembled WGS sequence"/>
</dbReference>
<dbReference type="InterPro" id="IPR036388">
    <property type="entry name" value="WH-like_DNA-bd_sf"/>
</dbReference>
<evidence type="ECO:0000256" key="5">
    <source>
        <dbReference type="ARBA" id="ARBA00023163"/>
    </source>
</evidence>
<protein>
    <recommendedName>
        <fullName evidence="6">RNA polymerase sigma factor</fullName>
    </recommendedName>
</protein>
<dbReference type="PANTHER" id="PTHR43133:SF60">
    <property type="entry name" value="RNA POLYMERASE SIGMA FACTOR SIGV"/>
    <property type="match status" value="1"/>
</dbReference>
<dbReference type="NCBIfam" id="TIGR02937">
    <property type="entry name" value="sigma70-ECF"/>
    <property type="match status" value="1"/>
</dbReference>
<keyword evidence="10" id="KW-1185">Reference proteome</keyword>
<dbReference type="RefSeq" id="WP_307407389.1">
    <property type="nucleotide sequence ID" value="NZ_JAUSUR010000003.1"/>
</dbReference>
<keyword evidence="2 6" id="KW-0805">Transcription regulation</keyword>
<comment type="caution">
    <text evidence="9">The sequence shown here is derived from an EMBL/GenBank/DDBJ whole genome shotgun (WGS) entry which is preliminary data.</text>
</comment>
<comment type="similarity">
    <text evidence="1 6">Belongs to the sigma-70 factor family. ECF subfamily.</text>
</comment>
<dbReference type="InterPro" id="IPR014284">
    <property type="entry name" value="RNA_pol_sigma-70_dom"/>
</dbReference>
<organism evidence="9 10">
    <name type="scientific">Breznakia pachnodae</name>
    <dbReference type="NCBI Taxonomy" id="265178"/>
    <lineage>
        <taxon>Bacteria</taxon>
        <taxon>Bacillati</taxon>
        <taxon>Bacillota</taxon>
        <taxon>Erysipelotrichia</taxon>
        <taxon>Erysipelotrichales</taxon>
        <taxon>Erysipelotrichaceae</taxon>
        <taxon>Breznakia</taxon>
    </lineage>
</organism>
<dbReference type="Gene3D" id="1.10.10.10">
    <property type="entry name" value="Winged helix-like DNA-binding domain superfamily/Winged helix DNA-binding domain"/>
    <property type="match status" value="1"/>
</dbReference>
<dbReference type="Gene3D" id="1.10.1740.10">
    <property type="match status" value="1"/>
</dbReference>
<dbReference type="Pfam" id="PF04542">
    <property type="entry name" value="Sigma70_r2"/>
    <property type="match status" value="1"/>
</dbReference>
<accession>A0ABU0E2I7</accession>
<proteinExistence type="inferred from homology"/>
<evidence type="ECO:0000256" key="3">
    <source>
        <dbReference type="ARBA" id="ARBA00023082"/>
    </source>
</evidence>
<keyword evidence="5 6" id="KW-0804">Transcription</keyword>